<proteinExistence type="predicted"/>
<evidence type="ECO:0000256" key="1">
    <source>
        <dbReference type="ARBA" id="ARBA00022737"/>
    </source>
</evidence>
<dbReference type="InterPro" id="IPR032675">
    <property type="entry name" value="LRR_dom_sf"/>
</dbReference>
<dbReference type="Proteomes" id="UP000001357">
    <property type="component" value="Unassembled WGS sequence"/>
</dbReference>
<protein>
    <submittedName>
        <fullName evidence="2">Uncharacterized protein</fullName>
    </submittedName>
</protein>
<dbReference type="RefSeq" id="XP_001746973.1">
    <property type="nucleotide sequence ID" value="XM_001746921.1"/>
</dbReference>
<dbReference type="InParanoid" id="A9V2H9"/>
<reference evidence="2 3" key="1">
    <citation type="journal article" date="2008" name="Nature">
        <title>The genome of the choanoflagellate Monosiga brevicollis and the origin of metazoans.</title>
        <authorList>
            <consortium name="JGI Sequencing"/>
            <person name="King N."/>
            <person name="Westbrook M.J."/>
            <person name="Young S.L."/>
            <person name="Kuo A."/>
            <person name="Abedin M."/>
            <person name="Chapman J."/>
            <person name="Fairclough S."/>
            <person name="Hellsten U."/>
            <person name="Isogai Y."/>
            <person name="Letunic I."/>
            <person name="Marr M."/>
            <person name="Pincus D."/>
            <person name="Putnam N."/>
            <person name="Rokas A."/>
            <person name="Wright K.J."/>
            <person name="Zuzow R."/>
            <person name="Dirks W."/>
            <person name="Good M."/>
            <person name="Goodstein D."/>
            <person name="Lemons D."/>
            <person name="Li W."/>
            <person name="Lyons J.B."/>
            <person name="Morris A."/>
            <person name="Nichols S."/>
            <person name="Richter D.J."/>
            <person name="Salamov A."/>
            <person name="Bork P."/>
            <person name="Lim W.A."/>
            <person name="Manning G."/>
            <person name="Miller W.T."/>
            <person name="McGinnis W."/>
            <person name="Shapiro H."/>
            <person name="Tjian R."/>
            <person name="Grigoriev I.V."/>
            <person name="Rokhsar D."/>
        </authorList>
    </citation>
    <scope>NUCLEOTIDE SEQUENCE [LARGE SCALE GENOMIC DNA]</scope>
    <source>
        <strain evidence="3">MX1 / ATCC 50154</strain>
    </source>
</reference>
<dbReference type="SMART" id="SM00368">
    <property type="entry name" value="LRR_RI"/>
    <property type="match status" value="3"/>
</dbReference>
<dbReference type="KEGG" id="mbr:MONBRDRAFT_9234"/>
<sequence length="478" mass="54315">MTRRIRLAFSRSWNLEYIPSSPGDECDDRPSRPMTSGLMIRFNSASRSCCCTIVLNEPRLKRCIDDCTHVQEDDIEDVLGMLRDCSSLRHLRLSRNYLTRSHMRPLLNGLMHTTSLSVLDLSSAGIQDAGIEVLVKALERNASLQELLLYHNDMTWHGRLYLAMASLRRPGLLVLGMEKVEAAMAIARVQLNDPEHTHLALNGLTVGKDDGEHLQSAVQACKQIKHLSYDIGLLPEETRCAAIDGIRMARACNSFSLQNSSASLGSLLELSETLGQRQVEVVSGHEQLMAAYRLVALDDARCTEFECVGVHCGRGAMSRVTLDRICEALSHNHHLKYLRILDAQLSDEETGRLIQAAANIPTLHELTLKGTSIDRRSIRTASTLLVHHERLVTLWLRLPRCPLAKRLNGLLRLTPWRWFLHHAFDETFKERVVLLYWVLERVRRSQASLITAREMDRILFFLSLLEQRHPRVEMLLDE</sequence>
<gene>
    <name evidence="2" type="ORF">MONBRDRAFT_9234</name>
</gene>
<dbReference type="EMBL" id="CH991555">
    <property type="protein sequence ID" value="EDQ88380.1"/>
    <property type="molecule type" value="Genomic_DNA"/>
</dbReference>
<dbReference type="SUPFAM" id="SSF52047">
    <property type="entry name" value="RNI-like"/>
    <property type="match status" value="1"/>
</dbReference>
<keyword evidence="3" id="KW-1185">Reference proteome</keyword>
<dbReference type="PANTHER" id="PTHR24111">
    <property type="entry name" value="LEUCINE-RICH REPEAT-CONTAINING PROTEIN 34"/>
    <property type="match status" value="1"/>
</dbReference>
<dbReference type="PANTHER" id="PTHR24111:SF0">
    <property type="entry name" value="LEUCINE-RICH REPEAT-CONTAINING PROTEIN"/>
    <property type="match status" value="1"/>
</dbReference>
<keyword evidence="1" id="KW-0677">Repeat</keyword>
<evidence type="ECO:0000313" key="2">
    <source>
        <dbReference type="EMBL" id="EDQ88380.1"/>
    </source>
</evidence>
<dbReference type="InterPro" id="IPR052201">
    <property type="entry name" value="LRR-containing_regulator"/>
</dbReference>
<dbReference type="AlphaFoldDB" id="A9V2H9"/>
<dbReference type="GeneID" id="5892175"/>
<accession>A9V2H9</accession>
<dbReference type="Gene3D" id="3.80.10.10">
    <property type="entry name" value="Ribonuclease Inhibitor"/>
    <property type="match status" value="2"/>
</dbReference>
<name>A9V2H9_MONBE</name>
<organism evidence="2 3">
    <name type="scientific">Monosiga brevicollis</name>
    <name type="common">Choanoflagellate</name>
    <dbReference type="NCBI Taxonomy" id="81824"/>
    <lineage>
        <taxon>Eukaryota</taxon>
        <taxon>Choanoflagellata</taxon>
        <taxon>Craspedida</taxon>
        <taxon>Salpingoecidae</taxon>
        <taxon>Monosiga</taxon>
    </lineage>
</organism>
<evidence type="ECO:0000313" key="3">
    <source>
        <dbReference type="Proteomes" id="UP000001357"/>
    </source>
</evidence>